<proteinExistence type="predicted"/>
<comment type="caution">
    <text evidence="2">The sequence shown here is derived from an EMBL/GenBank/DDBJ whole genome shotgun (WGS) entry which is preliminary data.</text>
</comment>
<keyword evidence="3" id="KW-1185">Reference proteome</keyword>
<reference evidence="2 3" key="1">
    <citation type="submission" date="2021-03" db="EMBL/GenBank/DDBJ databases">
        <title>Antimicrobial resistance genes in bacteria isolated from Japanese honey, and their potential for conferring macrolide and lincosamide resistance in the American foulbrood pathogen Paenibacillus larvae.</title>
        <authorList>
            <person name="Okamoto M."/>
            <person name="Kumagai M."/>
            <person name="Kanamori H."/>
            <person name="Takamatsu D."/>
        </authorList>
    </citation>
    <scope>NUCLEOTIDE SEQUENCE [LARGE SCALE GENOMIC DNA]</scope>
    <source>
        <strain evidence="2 3">J1TS3</strain>
    </source>
</reference>
<name>A0ABQ4K9Q2_9BACI</name>
<accession>A0ABQ4K9Q2</accession>
<evidence type="ECO:0000313" key="3">
    <source>
        <dbReference type="Proteomes" id="UP000680279"/>
    </source>
</evidence>
<feature type="domain" description="Amidohydrolase 3" evidence="1">
    <location>
        <begin position="2"/>
        <end position="39"/>
    </location>
</feature>
<dbReference type="Proteomes" id="UP000680279">
    <property type="component" value="Unassembled WGS sequence"/>
</dbReference>
<evidence type="ECO:0000313" key="2">
    <source>
        <dbReference type="EMBL" id="GIN21873.1"/>
    </source>
</evidence>
<dbReference type="InterPro" id="IPR011059">
    <property type="entry name" value="Metal-dep_hydrolase_composite"/>
</dbReference>
<sequence>MVGKKADMVVLGEDITKVDPKDISETSIAYTIVDGKVVYKAK</sequence>
<evidence type="ECO:0000259" key="1">
    <source>
        <dbReference type="Pfam" id="PF07969"/>
    </source>
</evidence>
<dbReference type="InterPro" id="IPR013108">
    <property type="entry name" value="Amidohydro_3"/>
</dbReference>
<protein>
    <recommendedName>
        <fullName evidence="1">Amidohydrolase 3 domain-containing protein</fullName>
    </recommendedName>
</protein>
<dbReference type="Pfam" id="PF07969">
    <property type="entry name" value="Amidohydro_3"/>
    <property type="match status" value="1"/>
</dbReference>
<dbReference type="SUPFAM" id="SSF51338">
    <property type="entry name" value="Composite domain of metallo-dependent hydrolases"/>
    <property type="match status" value="1"/>
</dbReference>
<dbReference type="EMBL" id="BOQT01000011">
    <property type="protein sequence ID" value="GIN21873.1"/>
    <property type="molecule type" value="Genomic_DNA"/>
</dbReference>
<gene>
    <name evidence="2" type="ORF">J1TS3_30070</name>
</gene>
<organism evidence="2 3">
    <name type="scientific">Siminovitchia fordii</name>
    <dbReference type="NCBI Taxonomy" id="254759"/>
    <lineage>
        <taxon>Bacteria</taxon>
        <taxon>Bacillati</taxon>
        <taxon>Bacillota</taxon>
        <taxon>Bacilli</taxon>
        <taxon>Bacillales</taxon>
        <taxon>Bacillaceae</taxon>
        <taxon>Siminovitchia</taxon>
    </lineage>
</organism>